<name>A0A9D2F685_9ENTE</name>
<comment type="caution">
    <text evidence="1">The sequence shown here is derived from an EMBL/GenBank/DDBJ whole genome shotgun (WGS) entry which is preliminary data.</text>
</comment>
<dbReference type="Proteomes" id="UP000824063">
    <property type="component" value="Unassembled WGS sequence"/>
</dbReference>
<dbReference type="EMBL" id="DXBN01000028">
    <property type="protein sequence ID" value="HIZ52546.1"/>
    <property type="molecule type" value="Genomic_DNA"/>
</dbReference>
<evidence type="ECO:0000313" key="2">
    <source>
        <dbReference type="Proteomes" id="UP000824063"/>
    </source>
</evidence>
<reference evidence="1" key="2">
    <citation type="submission" date="2021-04" db="EMBL/GenBank/DDBJ databases">
        <authorList>
            <person name="Gilroy R."/>
        </authorList>
    </citation>
    <scope>NUCLEOTIDE SEQUENCE</scope>
    <source>
        <strain evidence="1">CHK172-16539</strain>
    </source>
</reference>
<reference evidence="1" key="1">
    <citation type="journal article" date="2021" name="PeerJ">
        <title>Extensive microbial diversity within the chicken gut microbiome revealed by metagenomics and culture.</title>
        <authorList>
            <person name="Gilroy R."/>
            <person name="Ravi A."/>
            <person name="Getino M."/>
            <person name="Pursley I."/>
            <person name="Horton D.L."/>
            <person name="Alikhan N.F."/>
            <person name="Baker D."/>
            <person name="Gharbi K."/>
            <person name="Hall N."/>
            <person name="Watson M."/>
            <person name="Adriaenssens E.M."/>
            <person name="Foster-Nyarko E."/>
            <person name="Jarju S."/>
            <person name="Secka A."/>
            <person name="Antonio M."/>
            <person name="Oren A."/>
            <person name="Chaudhuri R.R."/>
            <person name="La Ragione R."/>
            <person name="Hildebrand F."/>
            <person name="Pallen M.J."/>
        </authorList>
    </citation>
    <scope>NUCLEOTIDE SEQUENCE</scope>
    <source>
        <strain evidence="1">CHK172-16539</strain>
    </source>
</reference>
<organism evidence="1 2">
    <name type="scientific">Candidatus Enterococcus avicola</name>
    <dbReference type="NCBI Taxonomy" id="2838561"/>
    <lineage>
        <taxon>Bacteria</taxon>
        <taxon>Bacillati</taxon>
        <taxon>Bacillota</taxon>
        <taxon>Bacilli</taxon>
        <taxon>Lactobacillales</taxon>
        <taxon>Enterococcaceae</taxon>
        <taxon>Enterococcus</taxon>
    </lineage>
</organism>
<gene>
    <name evidence="1" type="ORF">IAA20_01190</name>
</gene>
<evidence type="ECO:0000313" key="1">
    <source>
        <dbReference type="EMBL" id="HIZ52546.1"/>
    </source>
</evidence>
<sequence>MLHQQFDKLNLHVIELPITFVDDQPVYEGYLRELPFIAAETSSKQQLYRQLLEKYQAYAETQLVKQAEEEEQEEMTSSLLDYADLLKYYDGETFDGFEWQPDSNGK</sequence>
<proteinExistence type="predicted"/>
<protein>
    <submittedName>
        <fullName evidence="1">Uncharacterized protein</fullName>
    </submittedName>
</protein>
<accession>A0A9D2F685</accession>
<dbReference type="AlphaFoldDB" id="A0A9D2F685"/>